<accession>A0A0E3RJD5</accession>
<keyword evidence="1" id="KW-1133">Transmembrane helix</keyword>
<reference evidence="3 4" key="1">
    <citation type="submission" date="2014-07" db="EMBL/GenBank/DDBJ databases">
        <title>Methanogenic archaea and the global carbon cycle.</title>
        <authorList>
            <person name="Henriksen J.R."/>
            <person name="Luke J."/>
            <person name="Reinhart S."/>
            <person name="Benedict M.N."/>
            <person name="Youngblut N.D."/>
            <person name="Metcalf M.E."/>
            <person name="Whitaker R.J."/>
            <person name="Metcalf W.W."/>
        </authorList>
    </citation>
    <scope>NUCLEOTIDE SEQUENCE [LARGE SCALE GENOMIC DNA]</scope>
    <source>
        <strain evidence="3 4">S-6</strain>
    </source>
</reference>
<name>A0A0E3RJD5_METMZ</name>
<gene>
    <name evidence="3" type="ORF">MSMAS_2146</name>
</gene>
<feature type="domain" description="Glycine zipper-like" evidence="2">
    <location>
        <begin position="13"/>
        <end position="54"/>
    </location>
</feature>
<dbReference type="PATRIC" id="fig|213585.10.peg.2731"/>
<evidence type="ECO:0000256" key="1">
    <source>
        <dbReference type="SAM" id="Phobius"/>
    </source>
</evidence>
<proteinExistence type="predicted"/>
<sequence>MNGKDKENVKEDAMGSGLAIGMSLGLIFGALMNNIALGVAFGPVIGIALGALFQGKKEREYVKNQTAGGHPTLKDGVCFGPPARLLGDR</sequence>
<dbReference type="InterPro" id="IPR058598">
    <property type="entry name" value="Gly_zipper-like_dom"/>
</dbReference>
<organism evidence="3 4">
    <name type="scientific">Methanosarcina mazei S-6</name>
    <dbReference type="NCBI Taxonomy" id="213585"/>
    <lineage>
        <taxon>Archaea</taxon>
        <taxon>Methanobacteriati</taxon>
        <taxon>Methanobacteriota</taxon>
        <taxon>Stenosarchaea group</taxon>
        <taxon>Methanomicrobia</taxon>
        <taxon>Methanosarcinales</taxon>
        <taxon>Methanosarcinaceae</taxon>
        <taxon>Methanosarcina</taxon>
    </lineage>
</organism>
<protein>
    <recommendedName>
        <fullName evidence="2">Glycine zipper-like domain-containing protein</fullName>
    </recommendedName>
</protein>
<dbReference type="HOGENOM" id="CLU_2613641_0_0_2"/>
<keyword evidence="1" id="KW-0812">Transmembrane</keyword>
<dbReference type="GeneID" id="24839872"/>
<dbReference type="AlphaFoldDB" id="A0A0E3RJD5"/>
<feature type="transmembrane region" description="Helical" evidence="1">
    <location>
        <begin position="35"/>
        <end position="53"/>
    </location>
</feature>
<dbReference type="KEGG" id="mmj:MSMAS_2146"/>
<feature type="transmembrane region" description="Helical" evidence="1">
    <location>
        <begin position="12"/>
        <end position="29"/>
    </location>
</feature>
<keyword evidence="1" id="KW-0472">Membrane</keyword>
<dbReference type="Proteomes" id="UP000033097">
    <property type="component" value="Chromosome"/>
</dbReference>
<dbReference type="Pfam" id="PF26273">
    <property type="entry name" value="Gly_zipper"/>
    <property type="match status" value="1"/>
</dbReference>
<evidence type="ECO:0000259" key="2">
    <source>
        <dbReference type="Pfam" id="PF26273"/>
    </source>
</evidence>
<evidence type="ECO:0000313" key="4">
    <source>
        <dbReference type="Proteomes" id="UP000033097"/>
    </source>
</evidence>
<dbReference type="RefSeq" id="WP_048046569.1">
    <property type="nucleotide sequence ID" value="NZ_CP009512.1"/>
</dbReference>
<dbReference type="EMBL" id="CP009512">
    <property type="protein sequence ID" value="AKB65342.1"/>
    <property type="molecule type" value="Genomic_DNA"/>
</dbReference>
<evidence type="ECO:0000313" key="3">
    <source>
        <dbReference type="EMBL" id="AKB65342.1"/>
    </source>
</evidence>